<comment type="cofactor">
    <cofactor evidence="1">
        <name>Cu(2+)</name>
        <dbReference type="ChEBI" id="CHEBI:29036"/>
    </cofactor>
</comment>
<dbReference type="InterPro" id="IPR050316">
    <property type="entry name" value="Tyrosinase/Hemocyanin"/>
</dbReference>
<comment type="caution">
    <text evidence="7">The sequence shown here is derived from an EMBL/GenBank/DDBJ whole genome shotgun (WGS) entry which is preliminary data.</text>
</comment>
<evidence type="ECO:0000313" key="7">
    <source>
        <dbReference type="EMBL" id="KAL0475804.1"/>
    </source>
</evidence>
<evidence type="ECO:0000256" key="4">
    <source>
        <dbReference type="ARBA" id="ARBA00023033"/>
    </source>
</evidence>
<dbReference type="EMBL" id="JAVLET010000001">
    <property type="protein sequence ID" value="KAL0475804.1"/>
    <property type="molecule type" value="Genomic_DNA"/>
</dbReference>
<feature type="domain" description="Tyrosinase copper-binding" evidence="5">
    <location>
        <begin position="307"/>
        <end position="324"/>
    </location>
</feature>
<evidence type="ECO:0000259" key="6">
    <source>
        <dbReference type="PROSITE" id="PS00498"/>
    </source>
</evidence>
<proteinExistence type="predicted"/>
<keyword evidence="8" id="KW-1185">Reference proteome</keyword>
<dbReference type="PRINTS" id="PR00092">
    <property type="entry name" value="TYROSINASE"/>
</dbReference>
<evidence type="ECO:0000313" key="8">
    <source>
        <dbReference type="Proteomes" id="UP001451303"/>
    </source>
</evidence>
<evidence type="ECO:0000259" key="5">
    <source>
        <dbReference type="PROSITE" id="PS00497"/>
    </source>
</evidence>
<dbReference type="Proteomes" id="UP001451303">
    <property type="component" value="Unassembled WGS sequence"/>
</dbReference>
<keyword evidence="4" id="KW-0503">Monooxygenase</keyword>
<feature type="domain" description="Tyrosinase copper-binding" evidence="6">
    <location>
        <begin position="511"/>
        <end position="522"/>
    </location>
</feature>
<gene>
    <name evidence="7" type="ORF">QR685DRAFT_602961</name>
</gene>
<dbReference type="PROSITE" id="PS00497">
    <property type="entry name" value="TYROSINASE_1"/>
    <property type="match status" value="1"/>
</dbReference>
<dbReference type="InterPro" id="IPR002227">
    <property type="entry name" value="Tyrosinase_Cu-bd"/>
</dbReference>
<name>A0ABR3DT09_NEUIN</name>
<organism evidence="7 8">
    <name type="scientific">Neurospora intermedia</name>
    <dbReference type="NCBI Taxonomy" id="5142"/>
    <lineage>
        <taxon>Eukaryota</taxon>
        <taxon>Fungi</taxon>
        <taxon>Dikarya</taxon>
        <taxon>Ascomycota</taxon>
        <taxon>Pezizomycotina</taxon>
        <taxon>Sordariomycetes</taxon>
        <taxon>Sordariomycetidae</taxon>
        <taxon>Sordariales</taxon>
        <taxon>Sordariaceae</taxon>
        <taxon>Neurospora</taxon>
    </lineage>
</organism>
<dbReference type="PANTHER" id="PTHR11474:SF32">
    <property type="entry name" value="TYROSINASE"/>
    <property type="match status" value="1"/>
</dbReference>
<dbReference type="Gene3D" id="2.60.310.20">
    <property type="match status" value="1"/>
</dbReference>
<dbReference type="Pfam" id="PF18132">
    <property type="entry name" value="Tyrosinase_C"/>
    <property type="match status" value="1"/>
</dbReference>
<accession>A0ABR3DT09</accession>
<dbReference type="InterPro" id="IPR008922">
    <property type="entry name" value="Di-copper_centre_dom_sf"/>
</dbReference>
<evidence type="ECO:0000256" key="2">
    <source>
        <dbReference type="ARBA" id="ARBA00022723"/>
    </source>
</evidence>
<evidence type="ECO:0000256" key="1">
    <source>
        <dbReference type="ARBA" id="ARBA00001973"/>
    </source>
</evidence>
<keyword evidence="2" id="KW-0479">Metal-binding</keyword>
<evidence type="ECO:0000256" key="3">
    <source>
        <dbReference type="ARBA" id="ARBA00023002"/>
    </source>
</evidence>
<protein>
    <submittedName>
        <fullName evidence="7">Tyrosinase</fullName>
    </submittedName>
</protein>
<keyword evidence="3" id="KW-0560">Oxidoreductase</keyword>
<dbReference type="PROSITE" id="PS00498">
    <property type="entry name" value="TYROSINASE_2"/>
    <property type="match status" value="1"/>
</dbReference>
<dbReference type="Gene3D" id="1.10.1280.10">
    <property type="entry name" value="Di-copper center containing domain from catechol oxidase"/>
    <property type="match status" value="1"/>
</dbReference>
<dbReference type="InterPro" id="IPR041640">
    <property type="entry name" value="Tyrosinase_C"/>
</dbReference>
<reference evidence="7 8" key="1">
    <citation type="submission" date="2023-09" db="EMBL/GenBank/DDBJ databases">
        <title>Multi-omics analysis of a traditional fermented food reveals byproduct-associated fungal strains for waste-to-food upcycling.</title>
        <authorList>
            <consortium name="Lawrence Berkeley National Laboratory"/>
            <person name="Rekdal V.M."/>
            <person name="Villalobos-Escobedo J.M."/>
            <person name="Rodriguez-Valeron N."/>
            <person name="Garcia M.O."/>
            <person name="Vasquez D.P."/>
            <person name="Damayanti I."/>
            <person name="Sorensen P.M."/>
            <person name="Baidoo E.E."/>
            <person name="De Carvalho A.C."/>
            <person name="Riley R."/>
            <person name="Lipzen A."/>
            <person name="He G."/>
            <person name="Yan M."/>
            <person name="Haridas S."/>
            <person name="Daum C."/>
            <person name="Yoshinaga Y."/>
            <person name="Ng V."/>
            <person name="Grigoriev I.V."/>
            <person name="Munk R."/>
            <person name="Nuraida L."/>
            <person name="Wijaya C.H."/>
            <person name="Morales P.-C."/>
            <person name="Keasling J.D."/>
        </authorList>
    </citation>
    <scope>NUCLEOTIDE SEQUENCE [LARGE SCALE GENOMIC DNA]</scope>
    <source>
        <strain evidence="7 8">FGSC 2613</strain>
    </source>
</reference>
<dbReference type="Pfam" id="PF00264">
    <property type="entry name" value="Tyrosinase"/>
    <property type="match status" value="1"/>
</dbReference>
<sequence>MYLPCVNQCGNYVGMEIESSLSLHARLGSTALGCLSTFRAVSDFSLTSSISTSRSQASVRLAVLVFWVDIYLNDVPILAIISTISIPFWLGAFKDFVDDYFDTHLPLLIIPHHRLGYIPFLSGLSHPPATYVTSPTSFSANLLLGQPFARFTGSSPSKGYVSISAPTEIDTNCTSKPIPMARLRLPLALLSLAVFAAHSVLAQYGAYDYGFDAAKLIRRQLASQEPVPVVTGAEGGETIRPRQEIRQLEQDKELWTLYILGLSLMQFTDQSSPVSWYGITGIHGIPHQTWGGVTPTPGNEETGYCTHSSILFPTWHRPYLALYENIAKWWPEGEPRNRYQAAALRFRIPYWDWASSPPSRQSVLPLSVGGSPYVDVNGPNGVQRIANPLFSYSFKPLNATAFLQDPWDIWTTTLRSPTTSDNKAQSNNSLVAVNFDQNLDSIGQRLYILFSNYGNYSTFSNNAWIPYINNGSFDSLEAIHDTVHNLAGGGGLGQPNAQGGHMAYIPYSSFDPIFFLHHAMVDRIFAIWQSLYPSSYVTPMQAYIASYTTSRGEFQTAATPLTPFYFNANGTFWTSDMVRDHTRFGYTYPELVGVSGSVPNGQSRALSRRARGRVMAAINRLYGPSTPSSLYRKELRAGRLGPGKKVPGNLPAGRVFSGNGQYREWLANVRVKKQALDGPFFIHLFLGEAPKNPKEWASAKNHVGSMGVFASDERYGKSKMDGMDEVMVSGTVPLTKALVEKVMGTGSFGVGGGVKGVVASAGSRSVGGRFVGFEGDVGNGFRGKDEGYGEDGDWVGQEEVLRSLDPKDVEPFLRRNLVVNIVKMNGKVVMHGSYVEGLGIHVVSSRVRAARVEEELPAWGQTESGFDVV</sequence>
<dbReference type="SUPFAM" id="SSF48056">
    <property type="entry name" value="Di-copper centre-containing domain"/>
    <property type="match status" value="1"/>
</dbReference>
<dbReference type="PANTHER" id="PTHR11474">
    <property type="entry name" value="TYROSINASE FAMILY MEMBER"/>
    <property type="match status" value="1"/>
</dbReference>